<sequence length="221" mass="25951">MEVFHATILALAFLTTAVHAQRGHDGGLDDFRRFLERERSNPSYFKSKQDLHRKLWRFLEKEQSHARPNPEHVNELLNYLRELGRLDKSLTRFSEHAKDRETVDRVRHNLRRFFDKEFERARSFNEQYYEKIGSPNARRTGSPDAQDYKKGEARVRAFAKNFRKLQKLLAKARQRSKRFSDRSARESSLTLTRKRTENGETTITNGRGNPTSGSGSFHVKV</sequence>
<feature type="region of interest" description="Disordered" evidence="1">
    <location>
        <begin position="173"/>
        <end position="221"/>
    </location>
</feature>
<dbReference type="OrthoDB" id="5894624at2759"/>
<dbReference type="WBParaSite" id="HCON_00098840-00001">
    <property type="protein sequence ID" value="HCON_00098840-00001"/>
    <property type="gene ID" value="HCON_00098840"/>
</dbReference>
<name>A0A7I4YGC1_HAECO</name>
<evidence type="ECO:0000313" key="4">
    <source>
        <dbReference type="WBParaSite" id="HCON_00098840-00001"/>
    </source>
</evidence>
<feature type="chain" id="PRO_5029480652" evidence="2">
    <location>
        <begin position="21"/>
        <end position="221"/>
    </location>
</feature>
<organism evidence="3 4">
    <name type="scientific">Haemonchus contortus</name>
    <name type="common">Barber pole worm</name>
    <dbReference type="NCBI Taxonomy" id="6289"/>
    <lineage>
        <taxon>Eukaryota</taxon>
        <taxon>Metazoa</taxon>
        <taxon>Ecdysozoa</taxon>
        <taxon>Nematoda</taxon>
        <taxon>Chromadorea</taxon>
        <taxon>Rhabditida</taxon>
        <taxon>Rhabditina</taxon>
        <taxon>Rhabditomorpha</taxon>
        <taxon>Strongyloidea</taxon>
        <taxon>Trichostrongylidae</taxon>
        <taxon>Haemonchus</taxon>
    </lineage>
</organism>
<feature type="compositionally biased region" description="Polar residues" evidence="1">
    <location>
        <begin position="199"/>
        <end position="215"/>
    </location>
</feature>
<keyword evidence="3" id="KW-1185">Reference proteome</keyword>
<evidence type="ECO:0000313" key="3">
    <source>
        <dbReference type="Proteomes" id="UP000025227"/>
    </source>
</evidence>
<dbReference type="Proteomes" id="UP000025227">
    <property type="component" value="Unplaced"/>
</dbReference>
<protein>
    <submittedName>
        <fullName evidence="4">Inhibitor_I29 domain-containing protein</fullName>
    </submittedName>
</protein>
<keyword evidence="2" id="KW-0732">Signal</keyword>
<reference evidence="4" key="1">
    <citation type="submission" date="2020-12" db="UniProtKB">
        <authorList>
            <consortium name="WormBaseParasite"/>
        </authorList>
    </citation>
    <scope>IDENTIFICATION</scope>
    <source>
        <strain evidence="4">MHco3</strain>
    </source>
</reference>
<evidence type="ECO:0000256" key="1">
    <source>
        <dbReference type="SAM" id="MobiDB-lite"/>
    </source>
</evidence>
<dbReference type="AlphaFoldDB" id="A0A7I4YGC1"/>
<feature type="signal peptide" evidence="2">
    <location>
        <begin position="1"/>
        <end position="20"/>
    </location>
</feature>
<proteinExistence type="predicted"/>
<accession>A0A7I4YGC1</accession>
<evidence type="ECO:0000256" key="2">
    <source>
        <dbReference type="SAM" id="SignalP"/>
    </source>
</evidence>